<reference evidence="2 3" key="1">
    <citation type="submission" date="2018-05" db="EMBL/GenBank/DDBJ databases">
        <title>Genomic Encyclopedia of Type Strains, Phase IV (KMG-IV): sequencing the most valuable type-strain genomes for metagenomic binning, comparative biology and taxonomic classification.</title>
        <authorList>
            <person name="Goeker M."/>
        </authorList>
    </citation>
    <scope>NUCLEOTIDE SEQUENCE [LARGE SCALE GENOMIC DNA]</scope>
    <source>
        <strain evidence="2 3">DSM 24906</strain>
    </source>
</reference>
<feature type="transmembrane region" description="Helical" evidence="1">
    <location>
        <begin position="341"/>
        <end position="368"/>
    </location>
</feature>
<keyword evidence="1" id="KW-1133">Transmembrane helix</keyword>
<sequence>MKMKLNINNENFFVIFLLMINVLLFYIPVNETKNNYEYYKSEVISVDNSEIQQFGIIKQGEQYVELKILNGEDKNKIIILSNILIGKMELDKNFKIGDKVLIEKNTNSNSLNYSIVDFYRADSQILLILSFSIILILISGWTGVKSLLSFTTTILFLWKIMIPLFLKGYNPIIISLLIVSMLTFIIIFLVAGFNKKGLIAFLGAISGVLITIIISELFSRPFYINGSVKPFSETLLYSGYYMLDLNKLFISGIFLASSGAVMDISMDISASMNEVKNKAKNINSKELIKSGLNVGKAVIGTMATTLLLAYSGGYATLLMAFMAKNTNEFALININYISSEILNIIVGSFGLVLTAPLTAIIGGFILSFEKKNIIKINKKAKNVSKLEL</sequence>
<dbReference type="EMBL" id="QGGI01000004">
    <property type="protein sequence ID" value="PWJ95720.1"/>
    <property type="molecule type" value="Genomic_DNA"/>
</dbReference>
<accession>A0AA45C7Z7</accession>
<feature type="transmembrane region" description="Helical" evidence="1">
    <location>
        <begin position="123"/>
        <end position="140"/>
    </location>
</feature>
<name>A0AA45C7Z7_9BACT</name>
<feature type="transmembrane region" description="Helical" evidence="1">
    <location>
        <begin position="198"/>
        <end position="219"/>
    </location>
</feature>
<dbReference type="InterPro" id="IPR012507">
    <property type="entry name" value="YibE_F"/>
</dbReference>
<feature type="transmembrane region" description="Helical" evidence="1">
    <location>
        <begin position="297"/>
        <end position="321"/>
    </location>
</feature>
<protein>
    <submittedName>
        <fullName evidence="2">Membrane protein</fullName>
    </submittedName>
</protein>
<comment type="caution">
    <text evidence="2">The sequence shown here is derived from an EMBL/GenBank/DDBJ whole genome shotgun (WGS) entry which is preliminary data.</text>
</comment>
<evidence type="ECO:0000256" key="1">
    <source>
        <dbReference type="SAM" id="Phobius"/>
    </source>
</evidence>
<organism evidence="2 3">
    <name type="scientific">Oceanotoga teriensis</name>
    <dbReference type="NCBI Taxonomy" id="515440"/>
    <lineage>
        <taxon>Bacteria</taxon>
        <taxon>Thermotogati</taxon>
        <taxon>Thermotogota</taxon>
        <taxon>Thermotogae</taxon>
        <taxon>Petrotogales</taxon>
        <taxon>Petrotogaceae</taxon>
        <taxon>Oceanotoga</taxon>
    </lineage>
</organism>
<evidence type="ECO:0000313" key="2">
    <source>
        <dbReference type="EMBL" id="PWJ95720.1"/>
    </source>
</evidence>
<dbReference type="PANTHER" id="PTHR41771:SF1">
    <property type="entry name" value="MEMBRANE PROTEIN"/>
    <property type="match status" value="1"/>
</dbReference>
<keyword evidence="1" id="KW-0472">Membrane</keyword>
<dbReference type="Pfam" id="PF07907">
    <property type="entry name" value="YibE_F"/>
    <property type="match status" value="1"/>
</dbReference>
<keyword evidence="3" id="KW-1185">Reference proteome</keyword>
<gene>
    <name evidence="2" type="ORF">C7380_104139</name>
</gene>
<feature type="transmembrane region" description="Helical" evidence="1">
    <location>
        <begin position="239"/>
        <end position="262"/>
    </location>
</feature>
<evidence type="ECO:0000313" key="3">
    <source>
        <dbReference type="Proteomes" id="UP000245921"/>
    </source>
</evidence>
<dbReference type="PANTHER" id="PTHR41771">
    <property type="entry name" value="MEMBRANE PROTEIN-RELATED"/>
    <property type="match status" value="1"/>
</dbReference>
<feature type="transmembrane region" description="Helical" evidence="1">
    <location>
        <begin position="172"/>
        <end position="191"/>
    </location>
</feature>
<feature type="transmembrane region" description="Helical" evidence="1">
    <location>
        <begin position="147"/>
        <end position="166"/>
    </location>
</feature>
<dbReference type="Proteomes" id="UP000245921">
    <property type="component" value="Unassembled WGS sequence"/>
</dbReference>
<proteinExistence type="predicted"/>
<dbReference type="AlphaFoldDB" id="A0AA45C7Z7"/>
<keyword evidence="1" id="KW-0812">Transmembrane</keyword>
<feature type="transmembrane region" description="Helical" evidence="1">
    <location>
        <begin position="12"/>
        <end position="29"/>
    </location>
</feature>